<reference evidence="1 2" key="1">
    <citation type="submission" date="2017-06" db="EMBL/GenBank/DDBJ databases">
        <title>Evolution towards high GC content and high-temperature stress adaptation in endophytic Pseudomonas oryzihabitans impacted its plant-growth promoting traits.</title>
        <authorList>
            <person name="Nascimento F.X."/>
        </authorList>
    </citation>
    <scope>NUCLEOTIDE SEQUENCE [LARGE SCALE GENOMIC DNA]</scope>
    <source>
        <strain evidence="1 2">MS8</strain>
    </source>
</reference>
<dbReference type="Proteomes" id="UP000250579">
    <property type="component" value="Chromosome"/>
</dbReference>
<evidence type="ECO:0008006" key="3">
    <source>
        <dbReference type="Google" id="ProtNLM"/>
    </source>
</evidence>
<accession>A0A2Z5AAY0</accession>
<dbReference type="AlphaFoldDB" id="A0A2Z5AAY0"/>
<gene>
    <name evidence="1" type="ORF">CE139_20000</name>
</gene>
<name>A0A2Z5AAY0_9PSED</name>
<protein>
    <recommendedName>
        <fullName evidence="3">Transposase</fullName>
    </recommendedName>
</protein>
<organism evidence="1 2">
    <name type="scientific">Pseudomonas oryzihabitans</name>
    <dbReference type="NCBI Taxonomy" id="47885"/>
    <lineage>
        <taxon>Bacteria</taxon>
        <taxon>Pseudomonadati</taxon>
        <taxon>Pseudomonadota</taxon>
        <taxon>Gammaproteobacteria</taxon>
        <taxon>Pseudomonadales</taxon>
        <taxon>Pseudomonadaceae</taxon>
        <taxon>Pseudomonas</taxon>
    </lineage>
</organism>
<sequence>MYHQRNAVERLLSQPTEKRCLSTRFEKPASSFKAMVILACMDCYWHTDFSKKA</sequence>
<dbReference type="EMBL" id="CP022198">
    <property type="protein sequence ID" value="AXA67985.1"/>
    <property type="molecule type" value="Genomic_DNA"/>
</dbReference>
<evidence type="ECO:0000313" key="2">
    <source>
        <dbReference type="Proteomes" id="UP000250579"/>
    </source>
</evidence>
<evidence type="ECO:0000313" key="1">
    <source>
        <dbReference type="EMBL" id="AXA67985.1"/>
    </source>
</evidence>
<proteinExistence type="predicted"/>